<dbReference type="Gene3D" id="2.60.40.10">
    <property type="entry name" value="Immunoglobulins"/>
    <property type="match status" value="1"/>
</dbReference>
<keyword evidence="5" id="KW-0882">Thioester bond</keyword>
<comment type="similarity">
    <text evidence="1">Belongs to the protease inhibitor I39 (alpha-2-macroglobulin) family.</text>
</comment>
<name>A0ABQ9ECY1_TEGGR</name>
<dbReference type="Gene3D" id="2.60.40.690">
    <property type="entry name" value="Alpha-macroglobulin, receptor-binding domain"/>
    <property type="match status" value="1"/>
</dbReference>
<dbReference type="InterPro" id="IPR050473">
    <property type="entry name" value="A2M/Complement_sys"/>
</dbReference>
<dbReference type="SUPFAM" id="SSF48239">
    <property type="entry name" value="Terpenoid cyclases/Protein prenyltransferases"/>
    <property type="match status" value="1"/>
</dbReference>
<dbReference type="Gene3D" id="1.50.10.20">
    <property type="match status" value="1"/>
</dbReference>
<dbReference type="InterPro" id="IPR011626">
    <property type="entry name" value="Alpha-macroglobulin_TED"/>
</dbReference>
<dbReference type="PANTHER" id="PTHR11412">
    <property type="entry name" value="MACROGLOBULIN / COMPLEMENT"/>
    <property type="match status" value="1"/>
</dbReference>
<dbReference type="InterPro" id="IPR036595">
    <property type="entry name" value="A-macroglobulin_rcpt-bd_sf"/>
</dbReference>
<sequence length="724" mass="79989">MVVRYNGSLVYQSLRDSSQIPTGRLQVKKTVPDSITSWVATAFGSSQNTGLGIAQKANLEAFQSMFINLRMPYAAIRGESLELKIQVYNYENQKHVANIKLERSEDFGIWLANENREQVMAKSQDFTASMEIMPNNSNVVSVWIEASKIKTMTLKVSASFQGTTISDIVERQLLVKPEGQTVHKTKQILLKLDDKKPMISEQAQVVVPADFIPDSLFIKTTLIGLQRELGYRHNDGSFSAFGTSDPSGSSWLTAFVMKSFSQAKKYIFVDPEIIRKATMFLTGHFSSSSGEFSEPGRVIHSEMQVKYCLIYSFRGGAANGPALTAYIVISLLEGLDALDASVQQQVRSQAITPAINTLKNNFDKDKTTMKPYMLALTAYALSLYGDPKVTEVLQILESLAKVGNGTKCWGDYCLGSDKPVPMANAKMAMDYIIIKPKANTVEIAAYVLLAYIKVNDINKAQPVLNWLVSQMSDIGGFHSTQDTVLGLQALSTFAAKSTQNLNVNVEVSHGTTVHTFPMVTNNNKNMLQRQQIPSDVRSIDIKATGSGTVLLTLVWQYNMKKDLSTQEIDLTVTTSPMNDNNRYKLDICSKYVGKGGSGQMAIVKVEVATGYVADTEKTKKDRNIKRVEEENGIVNIYFDDLDNLKCTSMYASKVENVGEIQPRSVTTQLYYEPETQNVVFYQAQTQQVNCNSDTCSTKGPVGGVGSNGTSVMFFLLCIMVALLV</sequence>
<evidence type="ECO:0000259" key="6">
    <source>
        <dbReference type="SMART" id="SM01360"/>
    </source>
</evidence>
<dbReference type="Pfam" id="PF07677">
    <property type="entry name" value="A2M_recep"/>
    <property type="match status" value="1"/>
</dbReference>
<keyword evidence="9" id="KW-1185">Reference proteome</keyword>
<evidence type="ECO:0000256" key="2">
    <source>
        <dbReference type="ARBA" id="ARBA00022690"/>
    </source>
</evidence>
<dbReference type="SUPFAM" id="SSF49410">
    <property type="entry name" value="Alpha-macroglobulin receptor domain"/>
    <property type="match status" value="1"/>
</dbReference>
<evidence type="ECO:0000259" key="7">
    <source>
        <dbReference type="SMART" id="SM01361"/>
    </source>
</evidence>
<accession>A0ABQ9ECY1</accession>
<feature type="domain" description="Alpha-2-macroglobulin" evidence="6">
    <location>
        <begin position="8"/>
        <end position="101"/>
    </location>
</feature>
<evidence type="ECO:0000256" key="4">
    <source>
        <dbReference type="ARBA" id="ARBA00022900"/>
    </source>
</evidence>
<dbReference type="InterPro" id="IPR008930">
    <property type="entry name" value="Terpenoid_cyclase/PrenylTrfase"/>
</dbReference>
<dbReference type="InterPro" id="IPR014756">
    <property type="entry name" value="Ig_E-set"/>
</dbReference>
<comment type="caution">
    <text evidence="8">The sequence shown here is derived from an EMBL/GenBank/DDBJ whole genome shotgun (WGS) entry which is preliminary data.</text>
</comment>
<dbReference type="Pfam" id="PF07678">
    <property type="entry name" value="TED_complement"/>
    <property type="match status" value="1"/>
</dbReference>
<protein>
    <submittedName>
        <fullName evidence="8">Uncharacterized protein</fullName>
    </submittedName>
</protein>
<organism evidence="8 9">
    <name type="scientific">Tegillarca granosa</name>
    <name type="common">Malaysian cockle</name>
    <name type="synonym">Anadara granosa</name>
    <dbReference type="NCBI Taxonomy" id="220873"/>
    <lineage>
        <taxon>Eukaryota</taxon>
        <taxon>Metazoa</taxon>
        <taxon>Spiralia</taxon>
        <taxon>Lophotrochozoa</taxon>
        <taxon>Mollusca</taxon>
        <taxon>Bivalvia</taxon>
        <taxon>Autobranchia</taxon>
        <taxon>Pteriomorphia</taxon>
        <taxon>Arcoida</taxon>
        <taxon>Arcoidea</taxon>
        <taxon>Arcidae</taxon>
        <taxon>Tegillarca</taxon>
    </lineage>
</organism>
<evidence type="ECO:0000256" key="5">
    <source>
        <dbReference type="ARBA" id="ARBA00022966"/>
    </source>
</evidence>
<keyword evidence="4" id="KW-0722">Serine protease inhibitor</keyword>
<dbReference type="InterPro" id="IPR013783">
    <property type="entry name" value="Ig-like_fold"/>
</dbReference>
<dbReference type="Gene3D" id="2.20.130.20">
    <property type="match status" value="1"/>
</dbReference>
<dbReference type="EMBL" id="JARBDR010000917">
    <property type="protein sequence ID" value="KAJ8303201.1"/>
    <property type="molecule type" value="Genomic_DNA"/>
</dbReference>
<dbReference type="SMART" id="SM01360">
    <property type="entry name" value="A2M"/>
    <property type="match status" value="1"/>
</dbReference>
<evidence type="ECO:0000256" key="1">
    <source>
        <dbReference type="ARBA" id="ARBA00010952"/>
    </source>
</evidence>
<evidence type="ECO:0000256" key="3">
    <source>
        <dbReference type="ARBA" id="ARBA00022729"/>
    </source>
</evidence>
<keyword evidence="2" id="KW-0646">Protease inhibitor</keyword>
<reference evidence="8 9" key="1">
    <citation type="submission" date="2022-12" db="EMBL/GenBank/DDBJ databases">
        <title>Chromosome-level genome of Tegillarca granosa.</title>
        <authorList>
            <person name="Kim J."/>
        </authorList>
    </citation>
    <scope>NUCLEOTIDE SEQUENCE [LARGE SCALE GENOMIC DNA]</scope>
    <source>
        <strain evidence="8">Teg-2019</strain>
        <tissue evidence="8">Adductor muscle</tissue>
    </source>
</reference>
<dbReference type="SUPFAM" id="SSF81296">
    <property type="entry name" value="E set domains"/>
    <property type="match status" value="1"/>
</dbReference>
<evidence type="ECO:0000313" key="9">
    <source>
        <dbReference type="Proteomes" id="UP001217089"/>
    </source>
</evidence>
<feature type="domain" description="Alpha-macroglobulin receptor-binding" evidence="7">
    <location>
        <begin position="597"/>
        <end position="681"/>
    </location>
</feature>
<dbReference type="SMART" id="SM01361">
    <property type="entry name" value="A2M_recep"/>
    <property type="match status" value="1"/>
</dbReference>
<dbReference type="InterPro" id="IPR001599">
    <property type="entry name" value="Macroglobln_a2"/>
</dbReference>
<gene>
    <name evidence="8" type="ORF">KUTeg_019597</name>
</gene>
<dbReference type="PANTHER" id="PTHR11412:SF136">
    <property type="entry name" value="CD109 ANTIGEN"/>
    <property type="match status" value="1"/>
</dbReference>
<dbReference type="InterPro" id="IPR009048">
    <property type="entry name" value="A-macroglobulin_rcpt-bd"/>
</dbReference>
<dbReference type="Proteomes" id="UP001217089">
    <property type="component" value="Unassembled WGS sequence"/>
</dbReference>
<evidence type="ECO:0000313" key="8">
    <source>
        <dbReference type="EMBL" id="KAJ8303201.1"/>
    </source>
</evidence>
<proteinExistence type="inferred from homology"/>
<dbReference type="Pfam" id="PF00207">
    <property type="entry name" value="A2M"/>
    <property type="match status" value="1"/>
</dbReference>
<keyword evidence="3" id="KW-0732">Signal</keyword>